<dbReference type="SUPFAM" id="SSF56784">
    <property type="entry name" value="HAD-like"/>
    <property type="match status" value="1"/>
</dbReference>
<dbReference type="Gene3D" id="3.40.50.1000">
    <property type="entry name" value="HAD superfamily/HAD-like"/>
    <property type="match status" value="1"/>
</dbReference>
<evidence type="ECO:0000313" key="1">
    <source>
        <dbReference type="Proteomes" id="UP001318040"/>
    </source>
</evidence>
<gene>
    <name evidence="2" type="primary">LOC116951102</name>
</gene>
<sequence>MADVLLPPGRTSCNNNMPSAHYEPRFMGVANGSLKTGEGPYSVWDDRHAQQRRHVESTAAGVKSAVVEEGELVVGGEGCPVPPSEHEPALVIFDKDGTLMCFHSMWGPWCEEIGQRVVAVTGRPELLGCVYRALGYDGERRLVQLGSIAEKTMEQVQLMLREALQREHGLEDAEVERVVRVAWRDDCSGGSMRPLGDLVAIFRRLKERGFKIAICTSDSRAGTEEFIDAQGLAPLLDSVVCGDDAGIVPKPSPSLALDMCRRLGVDPSRAAIVGDTPTDVGMGRAARLGLTLGVLCGVGVESDLLAADVIVPDVETAAEVALAAFSPRGGGCLPPVRLTPSGVARLLSGAHDNLGGGRPSS</sequence>
<reference evidence="2" key="1">
    <citation type="submission" date="2025-08" db="UniProtKB">
        <authorList>
            <consortium name="RefSeq"/>
        </authorList>
    </citation>
    <scope>IDENTIFICATION</scope>
    <source>
        <tissue evidence="2">Sperm</tissue>
    </source>
</reference>
<accession>A0AAJ7X9V2</accession>
<dbReference type="KEGG" id="pmrn:116951102"/>
<keyword evidence="1" id="KW-1185">Reference proteome</keyword>
<dbReference type="PANTHER" id="PTHR43434:SF22">
    <property type="entry name" value="PHOSPHOGLYCOLATE PHOSPHATASE"/>
    <property type="match status" value="1"/>
</dbReference>
<evidence type="ECO:0000313" key="2">
    <source>
        <dbReference type="RefSeq" id="XP_032825398.1"/>
    </source>
</evidence>
<dbReference type="InterPro" id="IPR023214">
    <property type="entry name" value="HAD_sf"/>
</dbReference>
<dbReference type="InterPro" id="IPR050155">
    <property type="entry name" value="HAD-like_hydrolase_sf"/>
</dbReference>
<dbReference type="SFLD" id="SFLDS00003">
    <property type="entry name" value="Haloacid_Dehalogenase"/>
    <property type="match status" value="1"/>
</dbReference>
<protein>
    <submittedName>
        <fullName evidence="2">Phosphoglycolate phosphatase-like isoform X1</fullName>
    </submittedName>
</protein>
<dbReference type="InterPro" id="IPR036412">
    <property type="entry name" value="HAD-like_sf"/>
</dbReference>
<dbReference type="GeneID" id="116951102"/>
<organism evidence="1 2">
    <name type="scientific">Petromyzon marinus</name>
    <name type="common">Sea lamprey</name>
    <dbReference type="NCBI Taxonomy" id="7757"/>
    <lineage>
        <taxon>Eukaryota</taxon>
        <taxon>Metazoa</taxon>
        <taxon>Chordata</taxon>
        <taxon>Craniata</taxon>
        <taxon>Vertebrata</taxon>
        <taxon>Cyclostomata</taxon>
        <taxon>Hyperoartia</taxon>
        <taxon>Petromyzontiformes</taxon>
        <taxon>Petromyzontidae</taxon>
        <taxon>Petromyzon</taxon>
    </lineage>
</organism>
<proteinExistence type="predicted"/>
<dbReference type="GO" id="GO:0008967">
    <property type="term" value="F:phosphoglycolate phosphatase activity"/>
    <property type="evidence" value="ECO:0007669"/>
    <property type="project" value="TreeGrafter"/>
</dbReference>
<dbReference type="AlphaFoldDB" id="A0AAJ7X9V2"/>
<dbReference type="InterPro" id="IPR023198">
    <property type="entry name" value="PGP-like_dom2"/>
</dbReference>
<dbReference type="GO" id="GO:0006281">
    <property type="term" value="P:DNA repair"/>
    <property type="evidence" value="ECO:0007669"/>
    <property type="project" value="TreeGrafter"/>
</dbReference>
<dbReference type="SFLD" id="SFLDG01129">
    <property type="entry name" value="C1.5:_HAD__Beta-PGM__Phosphata"/>
    <property type="match status" value="1"/>
</dbReference>
<dbReference type="PANTHER" id="PTHR43434">
    <property type="entry name" value="PHOSPHOGLYCOLATE PHOSPHATASE"/>
    <property type="match status" value="1"/>
</dbReference>
<dbReference type="RefSeq" id="XP_032825398.1">
    <property type="nucleotide sequence ID" value="XM_032969507.1"/>
</dbReference>
<dbReference type="Proteomes" id="UP001318040">
    <property type="component" value="Chromosome 42"/>
</dbReference>
<name>A0AAJ7X9V2_PETMA</name>
<dbReference type="Pfam" id="PF00702">
    <property type="entry name" value="Hydrolase"/>
    <property type="match status" value="1"/>
</dbReference>
<dbReference type="Gene3D" id="1.10.150.240">
    <property type="entry name" value="Putative phosphatase, domain 2"/>
    <property type="match status" value="1"/>
</dbReference>